<dbReference type="InterPro" id="IPR018580">
    <property type="entry name" value="Uncharacterised_YfhO"/>
</dbReference>
<accession>A0A0G0CQ45</accession>
<proteinExistence type="predicted"/>
<dbReference type="PANTHER" id="PTHR38454">
    <property type="entry name" value="INTEGRAL MEMBRANE PROTEIN-RELATED"/>
    <property type="match status" value="1"/>
</dbReference>
<dbReference type="STRING" id="1618566.UR35_C0001G0099"/>
<organism evidence="2 3">
    <name type="scientific">Candidatus Woesebacteria bacterium GW2011_GWB1_33_22</name>
    <dbReference type="NCBI Taxonomy" id="1618566"/>
    <lineage>
        <taxon>Bacteria</taxon>
        <taxon>Candidatus Woeseibacteriota</taxon>
    </lineage>
</organism>
<dbReference type="EMBL" id="LBOW01000001">
    <property type="protein sequence ID" value="KKP45502.1"/>
    <property type="molecule type" value="Genomic_DNA"/>
</dbReference>
<sequence length="557" mass="65436">MFNFILNRNNDLTEFFWPLIYYIKEQLLSGDGIPLWNKMFFSGTPLLPDPQNLFIYPLNIIFLLLPIDTGILISILIHMIIAGLGMYFLLKINSVTQKTSLIIAILFSLSPKFFSYLEAGHLGLIQSWAFIPWVYWSTINLIQKKSLKSILLLSLFLYLVYTSHILIFLILLVTNGVFFLYRNKKSFSLFLLSHLILLLISLPILTPQLRWQELTTREFLLQSPETYPVWNGKREFIKNIFIATRDTEKNITFGIVVFILATLGYIKSTTKNKIYVFISVATISILALNILTFDWFILFRVSTRFWFPIIIITMYLAAKGLDYLTSKNKKLLLVFGLLSLIEYLLIGKYIFSKPIKLVESTPPGIIAFLTEDVDIYRVFCLTKCIRQKDAAINNIELVEGYGTLQQKNYFEYSQQITQGYWDKKYSLSIPPFQNYLHEKFKPYPPVLAEYRIKYIISPYKISRDNLKLVKTIDNYDIYENLLYKKPNYEIYKPNFIRVIIQNETDKLVIPEVYNPNWNAYLNGKEKTKVLETTEKTRQVNIKNDTKFVDFKYEPFKY</sequence>
<name>A0A0G0CQ45_9BACT</name>
<keyword evidence="1" id="KW-0472">Membrane</keyword>
<feature type="transmembrane region" description="Helical" evidence="1">
    <location>
        <begin position="251"/>
        <end position="268"/>
    </location>
</feature>
<dbReference type="PANTHER" id="PTHR38454:SF1">
    <property type="entry name" value="INTEGRAL MEMBRANE PROTEIN"/>
    <property type="match status" value="1"/>
</dbReference>
<evidence type="ECO:0000256" key="1">
    <source>
        <dbReference type="SAM" id="Phobius"/>
    </source>
</evidence>
<protein>
    <recommendedName>
        <fullName evidence="4">Membrane protein 6-pyruvoyl-tetrahydropterin synthase-related domain-containing protein</fullName>
    </recommendedName>
</protein>
<reference evidence="2 3" key="1">
    <citation type="journal article" date="2015" name="Nature">
        <title>rRNA introns, odd ribosomes, and small enigmatic genomes across a large radiation of phyla.</title>
        <authorList>
            <person name="Brown C.T."/>
            <person name="Hug L.A."/>
            <person name="Thomas B.C."/>
            <person name="Sharon I."/>
            <person name="Castelle C.J."/>
            <person name="Singh A."/>
            <person name="Wilkins M.J."/>
            <person name="Williams K.H."/>
            <person name="Banfield J.F."/>
        </authorList>
    </citation>
    <scope>NUCLEOTIDE SEQUENCE [LARGE SCALE GENOMIC DNA]</scope>
</reference>
<evidence type="ECO:0000313" key="3">
    <source>
        <dbReference type="Proteomes" id="UP000034778"/>
    </source>
</evidence>
<evidence type="ECO:0000313" key="2">
    <source>
        <dbReference type="EMBL" id="KKP45502.1"/>
    </source>
</evidence>
<feature type="transmembrane region" description="Helical" evidence="1">
    <location>
        <begin position="305"/>
        <end position="325"/>
    </location>
</feature>
<feature type="transmembrane region" description="Helical" evidence="1">
    <location>
        <begin position="155"/>
        <end position="181"/>
    </location>
</feature>
<dbReference type="AlphaFoldDB" id="A0A0G0CQ45"/>
<dbReference type="Proteomes" id="UP000034778">
    <property type="component" value="Unassembled WGS sequence"/>
</dbReference>
<comment type="caution">
    <text evidence="2">The sequence shown here is derived from an EMBL/GenBank/DDBJ whole genome shotgun (WGS) entry which is preliminary data.</text>
</comment>
<feature type="transmembrane region" description="Helical" evidence="1">
    <location>
        <begin position="331"/>
        <end position="351"/>
    </location>
</feature>
<keyword evidence="1" id="KW-0812">Transmembrane</keyword>
<feature type="transmembrane region" description="Helical" evidence="1">
    <location>
        <begin position="125"/>
        <end position="143"/>
    </location>
</feature>
<feature type="transmembrane region" description="Helical" evidence="1">
    <location>
        <begin position="274"/>
        <end position="298"/>
    </location>
</feature>
<feature type="transmembrane region" description="Helical" evidence="1">
    <location>
        <begin position="187"/>
        <end position="205"/>
    </location>
</feature>
<feature type="transmembrane region" description="Helical" evidence="1">
    <location>
        <begin position="60"/>
        <end position="89"/>
    </location>
</feature>
<evidence type="ECO:0008006" key="4">
    <source>
        <dbReference type="Google" id="ProtNLM"/>
    </source>
</evidence>
<gene>
    <name evidence="2" type="ORF">UR35_C0001G0099</name>
</gene>
<keyword evidence="1" id="KW-1133">Transmembrane helix</keyword>